<evidence type="ECO:0000313" key="2">
    <source>
        <dbReference type="Proteomes" id="UP001153076"/>
    </source>
</evidence>
<gene>
    <name evidence="1" type="ORF">Cgig2_005915</name>
</gene>
<name>A0A9Q1Q8D9_9CARY</name>
<organism evidence="1 2">
    <name type="scientific">Carnegiea gigantea</name>
    <dbReference type="NCBI Taxonomy" id="171969"/>
    <lineage>
        <taxon>Eukaryota</taxon>
        <taxon>Viridiplantae</taxon>
        <taxon>Streptophyta</taxon>
        <taxon>Embryophyta</taxon>
        <taxon>Tracheophyta</taxon>
        <taxon>Spermatophyta</taxon>
        <taxon>Magnoliopsida</taxon>
        <taxon>eudicotyledons</taxon>
        <taxon>Gunneridae</taxon>
        <taxon>Pentapetalae</taxon>
        <taxon>Caryophyllales</taxon>
        <taxon>Cactineae</taxon>
        <taxon>Cactaceae</taxon>
        <taxon>Cactoideae</taxon>
        <taxon>Echinocereeae</taxon>
        <taxon>Carnegiea</taxon>
    </lineage>
</organism>
<sequence>MGLNSSYRDLRNQMLTTDPLPSTNRAYYLIQQAENQRQDPATKRQVADGYQADFIFDDAEEAARDCQKISKLVHTTFYAMVVNETLELAIFSRTVVTYLKSALTGLRWFIFEAWLQLTKSDILMARQLVHAALGVGLWPVSGQEESTGSSEAPFGSNDKDD</sequence>
<dbReference type="Proteomes" id="UP001153076">
    <property type="component" value="Unassembled WGS sequence"/>
</dbReference>
<dbReference type="EMBL" id="JAKOGI010000647">
    <property type="protein sequence ID" value="KAJ8431986.1"/>
    <property type="molecule type" value="Genomic_DNA"/>
</dbReference>
<keyword evidence="2" id="KW-1185">Reference proteome</keyword>
<dbReference type="OrthoDB" id="5544992at2759"/>
<reference evidence="1" key="1">
    <citation type="submission" date="2022-04" db="EMBL/GenBank/DDBJ databases">
        <title>Carnegiea gigantea Genome sequencing and assembly v2.</title>
        <authorList>
            <person name="Copetti D."/>
            <person name="Sanderson M.J."/>
            <person name="Burquez A."/>
            <person name="Wojciechowski M.F."/>
        </authorList>
    </citation>
    <scope>NUCLEOTIDE SEQUENCE</scope>
    <source>
        <strain evidence="1">SGP5-SGP5p</strain>
        <tissue evidence="1">Aerial part</tissue>
    </source>
</reference>
<evidence type="ECO:0000313" key="1">
    <source>
        <dbReference type="EMBL" id="KAJ8431986.1"/>
    </source>
</evidence>
<proteinExistence type="predicted"/>
<comment type="caution">
    <text evidence="1">The sequence shown here is derived from an EMBL/GenBank/DDBJ whole genome shotgun (WGS) entry which is preliminary data.</text>
</comment>
<protein>
    <submittedName>
        <fullName evidence="1">Uncharacterized protein</fullName>
    </submittedName>
</protein>
<accession>A0A9Q1Q8D9</accession>
<dbReference type="AlphaFoldDB" id="A0A9Q1Q8D9"/>